<gene>
    <name evidence="3" type="ORF">AN936_03795</name>
</gene>
<dbReference type="Gene3D" id="3.40.50.12710">
    <property type="match status" value="1"/>
</dbReference>
<name>A0A0N9UV56_SPHMC</name>
<keyword evidence="2" id="KW-0808">Transferase</keyword>
<dbReference type="PANTHER" id="PTHR12049:SF7">
    <property type="entry name" value="PROTEIN ARGININE METHYLTRANSFERASE NDUFAF7, MITOCHONDRIAL"/>
    <property type="match status" value="1"/>
</dbReference>
<dbReference type="InterPro" id="IPR029063">
    <property type="entry name" value="SAM-dependent_MTases_sf"/>
</dbReference>
<sequence>MRDGRPGPADLMIQIAAARAMTVADYMAAANAHYYATRDPLGTAGDFTTAPEISQMFGELVGIWIADLWMRAGSPAFRYVELGPGRGTLAADALRTMARFGCAPQRVHLVETSPVLRAAQSARLPAAVHHDDIADLPDDAPLLIVANEFFDALPIHQYVRTAEGWRERHVERHGHLVPMPGDVPADEAVPAVLREQGEGTIVETAPASAAIMQSCAFRLLRQGGAMLVIDYGYSGPAAGDTLQAVKAHCFADPFADPGEVDLTAHVDFTPLADTAKSAGVRVAGPVGQGDWLRRLGIDARVAALAAAAPGRADELAGQRDRLVDADAMGALFKAMALYAPQWPHPEGFDASEEAI</sequence>
<evidence type="ECO:0000313" key="3">
    <source>
        <dbReference type="EMBL" id="ALH79519.1"/>
    </source>
</evidence>
<dbReference type="GO" id="GO:0035243">
    <property type="term" value="F:protein-arginine omega-N symmetric methyltransferase activity"/>
    <property type="evidence" value="ECO:0007669"/>
    <property type="project" value="TreeGrafter"/>
</dbReference>
<accession>A0A0N9UV56</accession>
<evidence type="ECO:0000256" key="2">
    <source>
        <dbReference type="ARBA" id="ARBA00022679"/>
    </source>
</evidence>
<evidence type="ECO:0000256" key="1">
    <source>
        <dbReference type="ARBA" id="ARBA00022603"/>
    </source>
</evidence>
<dbReference type="AlphaFoldDB" id="A0A0N9UV56"/>
<dbReference type="Proteomes" id="UP000058074">
    <property type="component" value="Chromosome"/>
</dbReference>
<dbReference type="PATRIC" id="fig|33050.5.peg.788"/>
<reference evidence="3 4" key="1">
    <citation type="journal article" date="2015" name="Genome Announc.">
        <title>Complete Genome Sequence of Polypropylene Glycol- and Polyethylene Glycol-Degrading Sphingopyxis macrogoltabida Strain EY-1.</title>
        <authorList>
            <person name="Ohtsubo Y."/>
            <person name="Nagata Y."/>
            <person name="Numata M."/>
            <person name="Tsuchikane K."/>
            <person name="Hosoyama A."/>
            <person name="Yamazoe A."/>
            <person name="Tsuda M."/>
            <person name="Fujita N."/>
            <person name="Kawai F."/>
        </authorList>
    </citation>
    <scope>NUCLEOTIDE SEQUENCE [LARGE SCALE GENOMIC DNA]</scope>
    <source>
        <strain evidence="3 4">EY-1</strain>
    </source>
</reference>
<proteinExistence type="predicted"/>
<dbReference type="InterPro" id="IPR003788">
    <property type="entry name" value="NDUFAF7"/>
</dbReference>
<dbReference type="Pfam" id="PF02636">
    <property type="entry name" value="Methyltransf_28"/>
    <property type="match status" value="1"/>
</dbReference>
<dbReference type="KEGG" id="smag:AN936_03795"/>
<dbReference type="SUPFAM" id="SSF53335">
    <property type="entry name" value="S-adenosyl-L-methionine-dependent methyltransferases"/>
    <property type="match status" value="1"/>
</dbReference>
<organism evidence="3 4">
    <name type="scientific">Sphingopyxis macrogoltabida</name>
    <name type="common">Sphingomonas macrogoltabidus</name>
    <dbReference type="NCBI Taxonomy" id="33050"/>
    <lineage>
        <taxon>Bacteria</taxon>
        <taxon>Pseudomonadati</taxon>
        <taxon>Pseudomonadota</taxon>
        <taxon>Alphaproteobacteria</taxon>
        <taxon>Sphingomonadales</taxon>
        <taxon>Sphingomonadaceae</taxon>
        <taxon>Sphingopyxis</taxon>
    </lineage>
</organism>
<keyword evidence="1" id="KW-0489">Methyltransferase</keyword>
<protein>
    <submittedName>
        <fullName evidence="3">ATP synthase subunit beta</fullName>
    </submittedName>
</protein>
<evidence type="ECO:0000313" key="4">
    <source>
        <dbReference type="Proteomes" id="UP000058074"/>
    </source>
</evidence>
<dbReference type="EMBL" id="CP012700">
    <property type="protein sequence ID" value="ALH79519.1"/>
    <property type="molecule type" value="Genomic_DNA"/>
</dbReference>
<dbReference type="PANTHER" id="PTHR12049">
    <property type="entry name" value="PROTEIN ARGININE METHYLTRANSFERASE NDUFAF7, MITOCHONDRIAL"/>
    <property type="match status" value="1"/>
</dbReference>
<dbReference type="InterPro" id="IPR038375">
    <property type="entry name" value="NDUFAF7_sf"/>
</dbReference>
<dbReference type="GO" id="GO:0032259">
    <property type="term" value="P:methylation"/>
    <property type="evidence" value="ECO:0007669"/>
    <property type="project" value="UniProtKB-KW"/>
</dbReference>